<comment type="caution">
    <text evidence="2">The sequence shown here is derived from an EMBL/GenBank/DDBJ whole genome shotgun (WGS) entry which is preliminary data.</text>
</comment>
<accession>A0ABW0EWM0</accession>
<gene>
    <name evidence="2" type="ORF">ACFPK2_01565</name>
</gene>
<organism evidence="2 3">
    <name type="scientific">Bosea minatitlanensis</name>
    <dbReference type="NCBI Taxonomy" id="128782"/>
    <lineage>
        <taxon>Bacteria</taxon>
        <taxon>Pseudomonadati</taxon>
        <taxon>Pseudomonadota</taxon>
        <taxon>Alphaproteobacteria</taxon>
        <taxon>Hyphomicrobiales</taxon>
        <taxon>Boseaceae</taxon>
        <taxon>Bosea</taxon>
    </lineage>
</organism>
<dbReference type="Proteomes" id="UP001595976">
    <property type="component" value="Unassembled WGS sequence"/>
</dbReference>
<evidence type="ECO:0000313" key="2">
    <source>
        <dbReference type="EMBL" id="MFC5291672.1"/>
    </source>
</evidence>
<evidence type="ECO:0000313" key="3">
    <source>
        <dbReference type="Proteomes" id="UP001595976"/>
    </source>
</evidence>
<dbReference type="EMBL" id="JBHSLI010000001">
    <property type="protein sequence ID" value="MFC5291672.1"/>
    <property type="molecule type" value="Genomic_DNA"/>
</dbReference>
<keyword evidence="1" id="KW-0472">Membrane</keyword>
<sequence>MRSYYVNVPYVGEVNVEWKGVTRGRGGRFFDASLENCLELWAGPLHVEAAAPRKRFPLIVVVLAVVAALAMPSPLSATSDDDDPHLFQAATSLH</sequence>
<feature type="transmembrane region" description="Helical" evidence="1">
    <location>
        <begin position="56"/>
        <end position="75"/>
    </location>
</feature>
<keyword evidence="1" id="KW-1133">Transmembrane helix</keyword>
<name>A0ABW0EWM0_9HYPH</name>
<evidence type="ECO:0000256" key="1">
    <source>
        <dbReference type="SAM" id="Phobius"/>
    </source>
</evidence>
<proteinExistence type="predicted"/>
<keyword evidence="3" id="KW-1185">Reference proteome</keyword>
<keyword evidence="1" id="KW-0812">Transmembrane</keyword>
<dbReference type="RefSeq" id="WP_260347848.1">
    <property type="nucleotide sequence ID" value="NZ_JAOAOS010000001.1"/>
</dbReference>
<protein>
    <submittedName>
        <fullName evidence="2">Uncharacterized protein</fullName>
    </submittedName>
</protein>
<reference evidence="3" key="1">
    <citation type="journal article" date="2019" name="Int. J. Syst. Evol. Microbiol.">
        <title>The Global Catalogue of Microorganisms (GCM) 10K type strain sequencing project: providing services to taxonomists for standard genome sequencing and annotation.</title>
        <authorList>
            <consortium name="The Broad Institute Genomics Platform"/>
            <consortium name="The Broad Institute Genome Sequencing Center for Infectious Disease"/>
            <person name="Wu L."/>
            <person name="Ma J."/>
        </authorList>
    </citation>
    <scope>NUCLEOTIDE SEQUENCE [LARGE SCALE GENOMIC DNA]</scope>
    <source>
        <strain evidence="3">CGMCC 1.15643</strain>
    </source>
</reference>